<dbReference type="RefSeq" id="WP_301137898.1">
    <property type="nucleotide sequence ID" value="NZ_JAUHTQ010000005.1"/>
</dbReference>
<reference evidence="2" key="1">
    <citation type="submission" date="2023-07" db="EMBL/GenBank/DDBJ databases">
        <title>Ureibacillus sp. isolated from freshwater well.</title>
        <authorList>
            <person name="Kirdat K."/>
            <person name="Bhatt A."/>
            <person name="Teware R."/>
            <person name="Bhavsar Y."/>
            <person name="Yadav A."/>
        </authorList>
    </citation>
    <scope>NUCLEOTIDE SEQUENCE</scope>
    <source>
        <strain evidence="2">BA0131</strain>
    </source>
</reference>
<protein>
    <submittedName>
        <fullName evidence="2">Uncharacterized protein</fullName>
    </submittedName>
</protein>
<keyword evidence="3" id="KW-1185">Reference proteome</keyword>
<evidence type="ECO:0000256" key="1">
    <source>
        <dbReference type="SAM" id="Phobius"/>
    </source>
</evidence>
<sequence>MRKNFLVIMTVAFIIELFVAFLVASIFAVRMIEVMFFTGLAFTVIILFFTSGGGIISNMASSEVTARTGIMQKREPFIFKKGPVFAASLLLLVIGLVFFILLIQGIIPSATP</sequence>
<evidence type="ECO:0000313" key="2">
    <source>
        <dbReference type="EMBL" id="MDN4493557.1"/>
    </source>
</evidence>
<evidence type="ECO:0000313" key="3">
    <source>
        <dbReference type="Proteomes" id="UP001172743"/>
    </source>
</evidence>
<organism evidence="2 3">
    <name type="scientific">Ureibacillus aquaedulcis</name>
    <dbReference type="NCBI Taxonomy" id="3058421"/>
    <lineage>
        <taxon>Bacteria</taxon>
        <taxon>Bacillati</taxon>
        <taxon>Bacillota</taxon>
        <taxon>Bacilli</taxon>
        <taxon>Bacillales</taxon>
        <taxon>Caryophanaceae</taxon>
        <taxon>Ureibacillus</taxon>
    </lineage>
</organism>
<feature type="transmembrane region" description="Helical" evidence="1">
    <location>
        <begin position="34"/>
        <end position="61"/>
    </location>
</feature>
<dbReference type="EMBL" id="JAUHTQ010000005">
    <property type="protein sequence ID" value="MDN4493557.1"/>
    <property type="molecule type" value="Genomic_DNA"/>
</dbReference>
<keyword evidence="1" id="KW-1133">Transmembrane helix</keyword>
<feature type="transmembrane region" description="Helical" evidence="1">
    <location>
        <begin position="82"/>
        <end position="107"/>
    </location>
</feature>
<name>A0ABT8GQ55_9BACL</name>
<comment type="caution">
    <text evidence="2">The sequence shown here is derived from an EMBL/GenBank/DDBJ whole genome shotgun (WGS) entry which is preliminary data.</text>
</comment>
<keyword evidence="1" id="KW-0812">Transmembrane</keyword>
<feature type="transmembrane region" description="Helical" evidence="1">
    <location>
        <begin position="5"/>
        <end position="28"/>
    </location>
</feature>
<dbReference type="Proteomes" id="UP001172743">
    <property type="component" value="Unassembled WGS sequence"/>
</dbReference>
<proteinExistence type="predicted"/>
<keyword evidence="1" id="KW-0472">Membrane</keyword>
<accession>A0ABT8GQ55</accession>
<gene>
    <name evidence="2" type="ORF">QYB95_08415</name>
</gene>